<evidence type="ECO:0000256" key="4">
    <source>
        <dbReference type="ARBA" id="ARBA00022490"/>
    </source>
</evidence>
<comment type="pathway">
    <text evidence="2 11">Pyrimidine metabolism; CTP biosynthesis via de novo pathway; UDP from UMP (UMPK route): step 1/1.</text>
</comment>
<dbReference type="GO" id="GO:0005737">
    <property type="term" value="C:cytoplasm"/>
    <property type="evidence" value="ECO:0007669"/>
    <property type="project" value="UniProtKB-SubCell"/>
</dbReference>
<evidence type="ECO:0000256" key="10">
    <source>
        <dbReference type="ARBA" id="ARBA00047767"/>
    </source>
</evidence>
<dbReference type="STRING" id="1416779.SAMN05444409_0720"/>
<dbReference type="GO" id="GO:0005524">
    <property type="term" value="F:ATP binding"/>
    <property type="evidence" value="ECO:0007669"/>
    <property type="project" value="UniProtKB-KW"/>
</dbReference>
<feature type="binding site" evidence="11">
    <location>
        <position position="71"/>
    </location>
    <ligand>
        <name>UMP</name>
        <dbReference type="ChEBI" id="CHEBI:57865"/>
    </ligand>
</feature>
<dbReference type="Pfam" id="PF00696">
    <property type="entry name" value="AA_kinase"/>
    <property type="match status" value="1"/>
</dbReference>
<dbReference type="NCBIfam" id="TIGR02075">
    <property type="entry name" value="pyrH_bact"/>
    <property type="match status" value="1"/>
</dbReference>
<evidence type="ECO:0000256" key="7">
    <source>
        <dbReference type="ARBA" id="ARBA00022777"/>
    </source>
</evidence>
<evidence type="ECO:0000256" key="6">
    <source>
        <dbReference type="ARBA" id="ARBA00022741"/>
    </source>
</evidence>
<dbReference type="AlphaFoldDB" id="A0A1N6ELZ4"/>
<dbReference type="RefSeq" id="WP_027383816.1">
    <property type="nucleotide sequence ID" value="NZ_CP075338.1"/>
</dbReference>
<dbReference type="HAMAP" id="MF_01220_B">
    <property type="entry name" value="PyrH_B"/>
    <property type="match status" value="1"/>
</dbReference>
<feature type="binding site" evidence="11">
    <location>
        <position position="52"/>
    </location>
    <ligand>
        <name>ATP</name>
        <dbReference type="ChEBI" id="CHEBI:30616"/>
    </ligand>
</feature>
<evidence type="ECO:0000313" key="13">
    <source>
        <dbReference type="EMBL" id="SIN84015.1"/>
    </source>
</evidence>
<keyword evidence="9 11" id="KW-0665">Pyrimidine biosynthesis</keyword>
<dbReference type="InterPro" id="IPR036393">
    <property type="entry name" value="AceGlu_kinase-like_sf"/>
</dbReference>
<comment type="function">
    <text evidence="11">Catalyzes the reversible phosphorylation of UMP to UDP.</text>
</comment>
<organism evidence="13 14">
    <name type="scientific">Epilithonimonas zeae</name>
    <dbReference type="NCBI Taxonomy" id="1416779"/>
    <lineage>
        <taxon>Bacteria</taxon>
        <taxon>Pseudomonadati</taxon>
        <taxon>Bacteroidota</taxon>
        <taxon>Flavobacteriia</taxon>
        <taxon>Flavobacteriales</taxon>
        <taxon>Weeksellaceae</taxon>
        <taxon>Chryseobacterium group</taxon>
        <taxon>Epilithonimonas</taxon>
    </lineage>
</organism>
<evidence type="ECO:0000256" key="8">
    <source>
        <dbReference type="ARBA" id="ARBA00022840"/>
    </source>
</evidence>
<dbReference type="UniPathway" id="UPA00159">
    <property type="reaction ID" value="UER00275"/>
</dbReference>
<feature type="binding site" evidence="11">
    <location>
        <position position="51"/>
    </location>
    <ligand>
        <name>UMP</name>
        <dbReference type="ChEBI" id="CHEBI:57865"/>
    </ligand>
</feature>
<protein>
    <recommendedName>
        <fullName evidence="11">Uridylate kinase</fullName>
        <shortName evidence="11">UK</shortName>
        <ecNumber evidence="11">2.7.4.22</ecNumber>
    </recommendedName>
    <alternativeName>
        <fullName evidence="11">Uridine monophosphate kinase</fullName>
        <shortName evidence="11">UMP kinase</shortName>
        <shortName evidence="11">UMPK</shortName>
    </alternativeName>
</protein>
<name>A0A1N6ELZ4_9FLAO</name>
<dbReference type="PANTHER" id="PTHR42833:SF4">
    <property type="entry name" value="URIDYLATE KINASE PUMPKIN, CHLOROPLASTIC"/>
    <property type="match status" value="1"/>
</dbReference>
<dbReference type="CDD" id="cd04254">
    <property type="entry name" value="AAK_UMPK-PyrH-Ec"/>
    <property type="match status" value="1"/>
</dbReference>
<evidence type="ECO:0000313" key="14">
    <source>
        <dbReference type="Proteomes" id="UP000185207"/>
    </source>
</evidence>
<accession>A0A1N6ELZ4</accession>
<comment type="similarity">
    <text evidence="3 11">Belongs to the UMP kinase family.</text>
</comment>
<keyword evidence="14" id="KW-1185">Reference proteome</keyword>
<reference evidence="14" key="1">
    <citation type="submission" date="2016-11" db="EMBL/GenBank/DDBJ databases">
        <authorList>
            <person name="Varghese N."/>
            <person name="Submissions S."/>
        </authorList>
    </citation>
    <scope>NUCLEOTIDE SEQUENCE [LARGE SCALE GENOMIC DNA]</scope>
    <source>
        <strain evidence="14">DSM 27623</strain>
    </source>
</reference>
<evidence type="ECO:0000256" key="9">
    <source>
        <dbReference type="ARBA" id="ARBA00022975"/>
    </source>
</evidence>
<dbReference type="InterPro" id="IPR001048">
    <property type="entry name" value="Asp/Glu/Uridylate_kinase"/>
</dbReference>
<comment type="activity regulation">
    <text evidence="11">Inhibited by UTP.</text>
</comment>
<keyword evidence="4 11" id="KW-0963">Cytoplasm</keyword>
<comment type="subunit">
    <text evidence="11">Homohexamer.</text>
</comment>
<evidence type="ECO:0000256" key="11">
    <source>
        <dbReference type="HAMAP-Rule" id="MF_01220"/>
    </source>
</evidence>
<comment type="subcellular location">
    <subcellularLocation>
        <location evidence="1 11">Cytoplasm</location>
    </subcellularLocation>
</comment>
<dbReference type="FunFam" id="3.40.1160.10:FF:000001">
    <property type="entry name" value="Uridylate kinase"/>
    <property type="match status" value="1"/>
</dbReference>
<dbReference type="GO" id="GO:0044210">
    <property type="term" value="P:'de novo' CTP biosynthetic process"/>
    <property type="evidence" value="ECO:0007669"/>
    <property type="project" value="UniProtKB-UniRule"/>
</dbReference>
<dbReference type="GO" id="GO:0033862">
    <property type="term" value="F:UMP kinase activity"/>
    <property type="evidence" value="ECO:0007669"/>
    <property type="project" value="UniProtKB-EC"/>
</dbReference>
<evidence type="ECO:0000256" key="5">
    <source>
        <dbReference type="ARBA" id="ARBA00022679"/>
    </source>
</evidence>
<comment type="catalytic activity">
    <reaction evidence="10 11">
        <text>UMP + ATP = UDP + ADP</text>
        <dbReference type="Rhea" id="RHEA:24400"/>
        <dbReference type="ChEBI" id="CHEBI:30616"/>
        <dbReference type="ChEBI" id="CHEBI:57865"/>
        <dbReference type="ChEBI" id="CHEBI:58223"/>
        <dbReference type="ChEBI" id="CHEBI:456216"/>
        <dbReference type="EC" id="2.7.4.22"/>
    </reaction>
</comment>
<feature type="binding site" evidence="11">
    <location>
        <position position="168"/>
    </location>
    <ligand>
        <name>ATP</name>
        <dbReference type="ChEBI" id="CHEBI:30616"/>
    </ligand>
</feature>
<dbReference type="PIRSF" id="PIRSF005650">
    <property type="entry name" value="Uridylate_kin"/>
    <property type="match status" value="1"/>
</dbReference>
<feature type="binding site" evidence="11">
    <location>
        <begin position="9"/>
        <end position="12"/>
    </location>
    <ligand>
        <name>ATP</name>
        <dbReference type="ChEBI" id="CHEBI:30616"/>
    </ligand>
</feature>
<feature type="domain" description="Aspartate/glutamate/uridylate kinase" evidence="12">
    <location>
        <begin position="4"/>
        <end position="213"/>
    </location>
</feature>
<evidence type="ECO:0000256" key="1">
    <source>
        <dbReference type="ARBA" id="ARBA00004496"/>
    </source>
</evidence>
<dbReference type="EC" id="2.7.4.22" evidence="11"/>
<feature type="binding site" evidence="11">
    <location>
        <position position="165"/>
    </location>
    <ligand>
        <name>ATP</name>
        <dbReference type="ChEBI" id="CHEBI:30616"/>
    </ligand>
</feature>
<evidence type="ECO:0000259" key="12">
    <source>
        <dbReference type="Pfam" id="PF00696"/>
    </source>
</evidence>
<keyword evidence="7 11" id="KW-0418">Kinase</keyword>
<keyword evidence="5 11" id="KW-0808">Transferase</keyword>
<keyword evidence="6 11" id="KW-0547">Nucleotide-binding</keyword>
<dbReference type="GO" id="GO:0006225">
    <property type="term" value="P:UDP biosynthetic process"/>
    <property type="evidence" value="ECO:0007669"/>
    <property type="project" value="TreeGrafter"/>
</dbReference>
<evidence type="ECO:0000256" key="2">
    <source>
        <dbReference type="ARBA" id="ARBA00004791"/>
    </source>
</evidence>
<dbReference type="OrthoDB" id="9807458at2"/>
<comment type="caution">
    <text evidence="11">Lacks conserved residue(s) required for the propagation of feature annotation.</text>
</comment>
<dbReference type="Proteomes" id="UP000185207">
    <property type="component" value="Unassembled WGS sequence"/>
</dbReference>
<dbReference type="SUPFAM" id="SSF53633">
    <property type="entry name" value="Carbamate kinase-like"/>
    <property type="match status" value="1"/>
</dbReference>
<feature type="binding site" evidence="11">
    <location>
        <position position="159"/>
    </location>
    <ligand>
        <name>ATP</name>
        <dbReference type="ChEBI" id="CHEBI:30616"/>
    </ligand>
</feature>
<dbReference type="EMBL" id="FSRK01000001">
    <property type="protein sequence ID" value="SIN84015.1"/>
    <property type="molecule type" value="Genomic_DNA"/>
</dbReference>
<dbReference type="InterPro" id="IPR015963">
    <property type="entry name" value="Uridylate_kinase_bac"/>
</dbReference>
<feature type="binding site" evidence="11">
    <location>
        <begin position="132"/>
        <end position="139"/>
    </location>
    <ligand>
        <name>UMP</name>
        <dbReference type="ChEBI" id="CHEBI:57865"/>
    </ligand>
</feature>
<keyword evidence="8 11" id="KW-0067">ATP-binding</keyword>
<gene>
    <name evidence="11" type="primary">pyrH</name>
    <name evidence="13" type="ORF">SAMN05444409_0720</name>
</gene>
<feature type="binding site" evidence="11">
    <location>
        <position position="56"/>
    </location>
    <ligand>
        <name>ATP</name>
        <dbReference type="ChEBI" id="CHEBI:30616"/>
    </ligand>
</feature>
<dbReference type="PANTHER" id="PTHR42833">
    <property type="entry name" value="URIDYLATE KINASE"/>
    <property type="match status" value="1"/>
</dbReference>
<dbReference type="InterPro" id="IPR011817">
    <property type="entry name" value="Uridylate_kinase"/>
</dbReference>
<proteinExistence type="inferred from homology"/>
<evidence type="ECO:0000256" key="3">
    <source>
        <dbReference type="ARBA" id="ARBA00007614"/>
    </source>
</evidence>
<sequence length="235" mass="25722">MKYKRILLKLSGEALMGERQYGIDNDRLKEYAVEIKKVVDKGCEVAIVIGGGNIFRGLAGAAKGMDRVQGDYMGMLATVINGMALQGALEDAGIITRLQSAIEMDKVAEPFIKRKAVRHLEKGRVVIFGAGTGNPYFTTDTAATLRAIEIDADVILKGTRVDGIYDSDPEKNADAVKFNSLSFDEVFEKNLKVMDMTAFTLSHENKLPIIVFDMNKEGNLEKLVDGENIGTLVNV</sequence>
<dbReference type="Gene3D" id="3.40.1160.10">
    <property type="entry name" value="Acetylglutamate kinase-like"/>
    <property type="match status" value="1"/>
</dbReference>